<feature type="coiled-coil region" evidence="1">
    <location>
        <begin position="336"/>
        <end position="373"/>
    </location>
</feature>
<sequence>MDGMEHPPYSRSYNAPVLTRRTSWSRPTPPPGSMPPPPAATHKSTKAEPSHAEKLEAWVERIKLMSEAVSLRTEHLEMEKELQSYQRLASLWRFSEVSPDERAKFDSQITALEHKCEAKKKELNAIVFRLVDTDFWPVVPNAGDNASLQKQEIQANIQQLRNNIQELYGILRAVDSKNAVPPLPVKQEPEDVHPAKRPRLMRPQSPVPFPPMPSSSSIPSSSSTLTSGLSQLDLKEVEAVKEHLLKLEERLCDLEDNMVHHDNDLFMEMEDKINMKIEELETPNLIPNRSSKSDSGVAGLTSYASEKLHTLEHGLHKTEEEVGVVIEEVANIISGSNETQANLDALRQENAQLREQVQLLQQMQEDSKKAIERNQAELKSLSAAVSAYLSRSAETPSAPSLPSKEELMFSSYPIILQAIQEDLKPTIAELQNHIQNMLQAHSEELSTTVMSKLSMTLKTVETFSAWLENGKQNGVNGHTKPDIPHTMQHKQPAG</sequence>
<feature type="region of interest" description="Disordered" evidence="2">
    <location>
        <begin position="180"/>
        <end position="229"/>
    </location>
</feature>
<feature type="compositionally biased region" description="Low complexity" evidence="2">
    <location>
        <begin position="214"/>
        <end position="223"/>
    </location>
</feature>
<evidence type="ECO:0000313" key="3">
    <source>
        <dbReference type="EMBL" id="CAL1705035.1"/>
    </source>
</evidence>
<protein>
    <submittedName>
        <fullName evidence="3">Uncharacterized protein</fullName>
    </submittedName>
</protein>
<reference evidence="4" key="1">
    <citation type="submission" date="2024-04" db="EMBL/GenBank/DDBJ databases">
        <authorList>
            <person name="Shaw F."/>
            <person name="Minotto A."/>
        </authorList>
    </citation>
    <scope>NUCLEOTIDE SEQUENCE [LARGE SCALE GENOMIC DNA]</scope>
</reference>
<feature type="region of interest" description="Disordered" evidence="2">
    <location>
        <begin position="1"/>
        <end position="51"/>
    </location>
</feature>
<keyword evidence="4" id="KW-1185">Reference proteome</keyword>
<evidence type="ECO:0000313" key="4">
    <source>
        <dbReference type="Proteomes" id="UP001497453"/>
    </source>
</evidence>
<dbReference type="EMBL" id="OZ037946">
    <property type="protein sequence ID" value="CAL1705035.1"/>
    <property type="molecule type" value="Genomic_DNA"/>
</dbReference>
<feature type="coiled-coil region" evidence="1">
    <location>
        <begin position="143"/>
        <end position="170"/>
    </location>
</feature>
<feature type="region of interest" description="Disordered" evidence="2">
    <location>
        <begin position="472"/>
        <end position="494"/>
    </location>
</feature>
<keyword evidence="1" id="KW-0175">Coiled coil</keyword>
<proteinExistence type="predicted"/>
<dbReference type="PANTHER" id="PTHR43941">
    <property type="entry name" value="STRUCTURAL MAINTENANCE OF CHROMOSOMES PROTEIN 2"/>
    <property type="match status" value="1"/>
</dbReference>
<name>A0ABP1DB03_9APHY</name>
<accession>A0ABP1DB03</accession>
<evidence type="ECO:0000256" key="1">
    <source>
        <dbReference type="SAM" id="Coils"/>
    </source>
</evidence>
<organism evidence="3 4">
    <name type="scientific">Somion occarium</name>
    <dbReference type="NCBI Taxonomy" id="3059160"/>
    <lineage>
        <taxon>Eukaryota</taxon>
        <taxon>Fungi</taxon>
        <taxon>Dikarya</taxon>
        <taxon>Basidiomycota</taxon>
        <taxon>Agaricomycotina</taxon>
        <taxon>Agaricomycetes</taxon>
        <taxon>Polyporales</taxon>
        <taxon>Cerrenaceae</taxon>
        <taxon>Somion</taxon>
    </lineage>
</organism>
<gene>
    <name evidence="3" type="ORF">GFSPODELE1_LOCUS5246</name>
</gene>
<dbReference type="Proteomes" id="UP001497453">
    <property type="component" value="Chromosome 3"/>
</dbReference>
<feature type="compositionally biased region" description="Pro residues" evidence="2">
    <location>
        <begin position="27"/>
        <end position="39"/>
    </location>
</feature>
<evidence type="ECO:0000256" key="2">
    <source>
        <dbReference type="SAM" id="MobiDB-lite"/>
    </source>
</evidence>